<dbReference type="EMBL" id="JAGXOE010000042">
    <property type="protein sequence ID" value="MBS4102800.1"/>
    <property type="molecule type" value="Genomic_DNA"/>
</dbReference>
<gene>
    <name evidence="2" type="ORF">KFZ73_16335</name>
</gene>
<feature type="domain" description="Amidohydrolase 3" evidence="1">
    <location>
        <begin position="38"/>
        <end position="467"/>
    </location>
</feature>
<dbReference type="Proteomes" id="UP000676853">
    <property type="component" value="Unassembled WGS sequence"/>
</dbReference>
<accession>A0ABS5NES4</accession>
<evidence type="ECO:0000313" key="2">
    <source>
        <dbReference type="EMBL" id="MBS4102800.1"/>
    </source>
</evidence>
<proteinExistence type="predicted"/>
<dbReference type="InterPro" id="IPR013108">
    <property type="entry name" value="Amidohydro_3"/>
</dbReference>
<name>A0ABS5NES4_TSUPA</name>
<organism evidence="2 3">
    <name type="scientific">Tsukamurella paurometabola</name>
    <name type="common">Corynebacterium paurometabolum</name>
    <dbReference type="NCBI Taxonomy" id="2061"/>
    <lineage>
        <taxon>Bacteria</taxon>
        <taxon>Bacillati</taxon>
        <taxon>Actinomycetota</taxon>
        <taxon>Actinomycetes</taxon>
        <taxon>Mycobacteriales</taxon>
        <taxon>Tsukamurellaceae</taxon>
        <taxon>Tsukamurella</taxon>
    </lineage>
</organism>
<sequence length="471" mass="49310">MMRLARARIDGAALVDVDVDGGRIVALSPAGTTRAPGDVLDLDGRRLIPGLWDEHVHVRTWAVSTRRIDVRSATGPEEVAALVRAALPEAEPGLPVVAAGMRDGLWGGAPSRRLLDEIAPDVPVMVVSSDLHSSWSNAALGRLLGIELDETGMLREAASFAAATRVESLVADRADAWVIEALAGLGRRGVVGVVDLDFDDAAGAWERRPAPPVRIDAGVYPQHLDAAEARGAGTGAPITGLARVGPLKVITDGSLGTRTAYCHAPYPGTSDRGVLEVPPERLVELLRRGAALGLTPAIHAIGDAANALAIDAFARAGVRGRIEHAQLLTEADLARMAALGIGASIQPEHMLDDRGLVARFWGDRAADAFRVGSLLAAGVDVVFGSDAPVTPLDPWFAIAAAVTRSRDGDPPWQPWEAVDVETALRLSSRTRIGVGAPADLVALGADPTPERLRTMPVDLTLVAGGITHSEL</sequence>
<evidence type="ECO:0000313" key="3">
    <source>
        <dbReference type="Proteomes" id="UP000676853"/>
    </source>
</evidence>
<dbReference type="SUPFAM" id="SSF51556">
    <property type="entry name" value="Metallo-dependent hydrolases"/>
    <property type="match status" value="1"/>
</dbReference>
<dbReference type="Gene3D" id="3.20.20.140">
    <property type="entry name" value="Metal-dependent hydrolases"/>
    <property type="match status" value="1"/>
</dbReference>
<comment type="caution">
    <text evidence="2">The sequence shown here is derived from an EMBL/GenBank/DDBJ whole genome shotgun (WGS) entry which is preliminary data.</text>
</comment>
<dbReference type="SUPFAM" id="SSF51338">
    <property type="entry name" value="Composite domain of metallo-dependent hydrolases"/>
    <property type="match status" value="1"/>
</dbReference>
<dbReference type="Gene3D" id="3.10.310.70">
    <property type="match status" value="1"/>
</dbReference>
<reference evidence="2 3" key="1">
    <citation type="submission" date="2021-04" db="EMBL/GenBank/DDBJ databases">
        <title>Whole genome sequence analysis of a thiophenic sulfur metabolizing bacteria.</title>
        <authorList>
            <person name="Akhtar N."/>
            <person name="Akram J."/>
            <person name="Aslam A."/>
        </authorList>
    </citation>
    <scope>NUCLEOTIDE SEQUENCE [LARGE SCALE GENOMIC DNA]</scope>
    <source>
        <strain evidence="2 3">3OW</strain>
    </source>
</reference>
<protein>
    <submittedName>
        <fullName evidence="2">Amidohydrolase family protein</fullName>
    </submittedName>
</protein>
<dbReference type="Gene3D" id="2.30.40.10">
    <property type="entry name" value="Urease, subunit C, domain 1"/>
    <property type="match status" value="1"/>
</dbReference>
<dbReference type="PANTHER" id="PTHR22642:SF2">
    <property type="entry name" value="PROTEIN LONG AFTER FAR-RED 3"/>
    <property type="match status" value="1"/>
</dbReference>
<dbReference type="InterPro" id="IPR032466">
    <property type="entry name" value="Metal_Hydrolase"/>
</dbReference>
<evidence type="ECO:0000259" key="1">
    <source>
        <dbReference type="Pfam" id="PF07969"/>
    </source>
</evidence>
<keyword evidence="3" id="KW-1185">Reference proteome</keyword>
<dbReference type="Pfam" id="PF07969">
    <property type="entry name" value="Amidohydro_3"/>
    <property type="match status" value="1"/>
</dbReference>
<dbReference type="PANTHER" id="PTHR22642">
    <property type="entry name" value="IMIDAZOLONEPROPIONASE"/>
    <property type="match status" value="1"/>
</dbReference>
<dbReference type="InterPro" id="IPR011059">
    <property type="entry name" value="Metal-dep_hydrolase_composite"/>
</dbReference>